<evidence type="ECO:0000313" key="3">
    <source>
        <dbReference type="EMBL" id="OGJ00579.1"/>
    </source>
</evidence>
<feature type="region of interest" description="Disordered" evidence="1">
    <location>
        <begin position="33"/>
        <end position="132"/>
    </location>
</feature>
<keyword evidence="2" id="KW-0812">Transmembrane</keyword>
<feature type="compositionally biased region" description="Polar residues" evidence="1">
    <location>
        <begin position="35"/>
        <end position="79"/>
    </location>
</feature>
<sequence>MNQKLMRYIGLFSVILAISAFVIAGAERAEIASASEDSQTGVNTNSVSEDQQDSISPTNHVSEGTQDSRTGINTNPVSEDTQDGNKGINTNPVTEDTQDANPGGSTTPSGGNNPGESSGGRGGSRNTTSGTAVQTISEIKVSLAGFNIPTTRLARGSTYTISWRASIQNVNTSLSLVSTSGAIIPIGTSANGSASGINALNWTVPTSAILGNYTLRFIDSGNRITNAPSLYTIVSRSSGIGAEGLGTGDGNISLGSGAGTGAATETTDILPDLSENSENLGSDQGASVISAFGGFWNKYFLWFFILFLIIAVVLLVQGRRNRKI</sequence>
<keyword evidence="2" id="KW-0472">Membrane</keyword>
<feature type="compositionally biased region" description="Polar residues" evidence="1">
    <location>
        <begin position="87"/>
        <end position="106"/>
    </location>
</feature>
<dbReference type="AlphaFoldDB" id="A0A1F6Y2Q6"/>
<evidence type="ECO:0000313" key="4">
    <source>
        <dbReference type="Proteomes" id="UP000177693"/>
    </source>
</evidence>
<dbReference type="EMBL" id="MFVL01000034">
    <property type="protein sequence ID" value="OGJ00579.1"/>
    <property type="molecule type" value="Genomic_DNA"/>
</dbReference>
<keyword evidence="2" id="KW-1133">Transmembrane helix</keyword>
<comment type="caution">
    <text evidence="3">The sequence shown here is derived from an EMBL/GenBank/DDBJ whole genome shotgun (WGS) entry which is preliminary data.</text>
</comment>
<proteinExistence type="predicted"/>
<name>A0A1F6Y2Q6_9BACT</name>
<organism evidence="3 4">
    <name type="scientific">Candidatus Nomurabacteria bacterium RIFCSPLOWO2_02_FULL_40_67</name>
    <dbReference type="NCBI Taxonomy" id="1801787"/>
    <lineage>
        <taxon>Bacteria</taxon>
        <taxon>Candidatus Nomuraibacteriota</taxon>
    </lineage>
</organism>
<gene>
    <name evidence="3" type="ORF">A3I23_03335</name>
</gene>
<evidence type="ECO:0000256" key="2">
    <source>
        <dbReference type="SAM" id="Phobius"/>
    </source>
</evidence>
<reference evidence="3 4" key="1">
    <citation type="journal article" date="2016" name="Nat. Commun.">
        <title>Thousands of microbial genomes shed light on interconnected biogeochemical processes in an aquifer system.</title>
        <authorList>
            <person name="Anantharaman K."/>
            <person name="Brown C.T."/>
            <person name="Hug L.A."/>
            <person name="Sharon I."/>
            <person name="Castelle C.J."/>
            <person name="Probst A.J."/>
            <person name="Thomas B.C."/>
            <person name="Singh A."/>
            <person name="Wilkins M.J."/>
            <person name="Karaoz U."/>
            <person name="Brodie E.L."/>
            <person name="Williams K.H."/>
            <person name="Hubbard S.S."/>
            <person name="Banfield J.F."/>
        </authorList>
    </citation>
    <scope>NUCLEOTIDE SEQUENCE [LARGE SCALE GENOMIC DNA]</scope>
</reference>
<protein>
    <submittedName>
        <fullName evidence="3">Uncharacterized protein</fullName>
    </submittedName>
</protein>
<feature type="compositionally biased region" description="Low complexity" evidence="1">
    <location>
        <begin position="107"/>
        <end position="116"/>
    </location>
</feature>
<accession>A0A1F6Y2Q6</accession>
<dbReference type="Proteomes" id="UP000177693">
    <property type="component" value="Unassembled WGS sequence"/>
</dbReference>
<feature type="transmembrane region" description="Helical" evidence="2">
    <location>
        <begin position="299"/>
        <end position="316"/>
    </location>
</feature>
<evidence type="ECO:0000256" key="1">
    <source>
        <dbReference type="SAM" id="MobiDB-lite"/>
    </source>
</evidence>